<evidence type="ECO:0000256" key="1">
    <source>
        <dbReference type="ARBA" id="ARBA00004442"/>
    </source>
</evidence>
<dbReference type="SUPFAM" id="SSF56935">
    <property type="entry name" value="Porins"/>
    <property type="match status" value="1"/>
</dbReference>
<keyword evidence="4" id="KW-0675">Receptor</keyword>
<keyword evidence="2" id="KW-0472">Membrane</keyword>
<dbReference type="EMBL" id="JASGBP010000001">
    <property type="protein sequence ID" value="MDI9256237.1"/>
    <property type="molecule type" value="Genomic_DNA"/>
</dbReference>
<dbReference type="Proteomes" id="UP001230035">
    <property type="component" value="Unassembled WGS sequence"/>
</dbReference>
<sequence length="661" mass="74395">MKNLFLLLLCSGFVSYAQEAKDSLVPKDLKEVIVISKKTQIHEKQSKSLASIDEFLDKGSKVDLVKRGAYAWEPLINSMATERTLITIDGMRIFGACTDKMDPITSYVEVSNLSEATVKSGQQGSCFGSTIGGAIDLKRSQNRFGSQKWDFAVNTGFETNNRQKIIGSSVNYADSTYYVDTDVMFREADNYSAGNEREILYSQFRKLNFSGTAGFKFFSNKLLEASVIYDKATDVGYPALPMDVSLAEALITSLKYVVVPKSSLLKDWETKVYFNTITHRMDDTTRPSVPIHMDMPGWSKTFGMYSKATAVKNHHHFLANFNAFYNQSVAEMTMYPENPDENPMFMYTWPDVRTLYTGLFAEDQWVFNCHSGLKLSVSAGSHTNDVASDFGLQSLQIFYPEMPRQKTRFLKSIAAHYNYHKSEWEYGFGLGYGERAPSVSEGYGFYLFNSSDRFDYVGNPNLSNEKSIETQAFISCKKDKISTKISSSFFRISDYIIGMPDATLVPMTIGASGVKLYTALSYAAIFNIDWNSEFTLSKTLKWNIGLLYSWGKDSNGNNLPLINPLSYKTALTYTKARFNAMAECIGNTAQTQFGSVYGETNTADFALLNASFGYKFVFSGSRLNCKIGVENLLDAFYTTYSDWNKVPRMGRNIFVNLNYNL</sequence>
<keyword evidence="3" id="KW-0998">Cell outer membrane</keyword>
<protein>
    <submittedName>
        <fullName evidence="4">TonB-dependent receptor</fullName>
    </submittedName>
</protein>
<evidence type="ECO:0000256" key="2">
    <source>
        <dbReference type="ARBA" id="ARBA00023136"/>
    </source>
</evidence>
<dbReference type="RefSeq" id="WP_283237920.1">
    <property type="nucleotide sequence ID" value="NZ_JASGBP010000001.1"/>
</dbReference>
<gene>
    <name evidence="4" type="ORF">QHT84_02280</name>
</gene>
<evidence type="ECO:0000313" key="4">
    <source>
        <dbReference type="EMBL" id="MDI9256237.1"/>
    </source>
</evidence>
<comment type="subcellular location">
    <subcellularLocation>
        <location evidence="1">Cell outer membrane</location>
    </subcellularLocation>
</comment>
<dbReference type="InterPro" id="IPR036942">
    <property type="entry name" value="Beta-barrel_TonB_sf"/>
</dbReference>
<organism evidence="4 5">
    <name type="scientific">Flavobacterium sedimenticola</name>
    <dbReference type="NCBI Taxonomy" id="3043286"/>
    <lineage>
        <taxon>Bacteria</taxon>
        <taxon>Pseudomonadati</taxon>
        <taxon>Bacteroidota</taxon>
        <taxon>Flavobacteriia</taxon>
        <taxon>Flavobacteriales</taxon>
        <taxon>Flavobacteriaceae</taxon>
        <taxon>Flavobacterium</taxon>
    </lineage>
</organism>
<comment type="caution">
    <text evidence="4">The sequence shown here is derived from an EMBL/GenBank/DDBJ whole genome shotgun (WGS) entry which is preliminary data.</text>
</comment>
<evidence type="ECO:0000313" key="5">
    <source>
        <dbReference type="Proteomes" id="UP001230035"/>
    </source>
</evidence>
<evidence type="ECO:0000256" key="3">
    <source>
        <dbReference type="ARBA" id="ARBA00023237"/>
    </source>
</evidence>
<dbReference type="Gene3D" id="2.40.170.20">
    <property type="entry name" value="TonB-dependent receptor, beta-barrel domain"/>
    <property type="match status" value="1"/>
</dbReference>
<keyword evidence="5" id="KW-1185">Reference proteome</keyword>
<name>A0ABT6XML5_9FLAO</name>
<accession>A0ABT6XML5</accession>
<proteinExistence type="predicted"/>
<reference evidence="4 5" key="1">
    <citation type="submission" date="2023-05" db="EMBL/GenBank/DDBJ databases">
        <title>Flavobacterium sedimenti sp. nov., isolated from the sediment.</title>
        <authorList>
            <person name="Wu N."/>
        </authorList>
    </citation>
    <scope>NUCLEOTIDE SEQUENCE [LARGE SCALE GENOMIC DNA]</scope>
    <source>
        <strain evidence="4 5">YZ-48</strain>
    </source>
</reference>